<dbReference type="SUPFAM" id="SSF103088">
    <property type="entry name" value="OmpA-like"/>
    <property type="match status" value="1"/>
</dbReference>
<comment type="function">
    <text evidence="8">Part of the Tol-Pal system, which plays a role in outer membrane invagination during cell division and is important for maintaining outer membrane integrity.</text>
</comment>
<keyword evidence="6 8" id="KW-0449">Lipoprotein</keyword>
<comment type="caution">
    <text evidence="12">The sequence shown here is derived from an EMBL/GenBank/DDBJ whole genome shotgun (WGS) entry which is preliminary data.</text>
</comment>
<dbReference type="InterPro" id="IPR006665">
    <property type="entry name" value="OmpA-like"/>
</dbReference>
<feature type="region of interest" description="Disordered" evidence="9">
    <location>
        <begin position="24"/>
        <end position="65"/>
    </location>
</feature>
<dbReference type="Gene3D" id="3.30.1330.60">
    <property type="entry name" value="OmpA-like domain"/>
    <property type="match status" value="1"/>
</dbReference>
<evidence type="ECO:0000256" key="1">
    <source>
        <dbReference type="ARBA" id="ARBA00022618"/>
    </source>
</evidence>
<keyword evidence="2 8" id="KW-0732">Signal</keyword>
<dbReference type="InterPro" id="IPR050330">
    <property type="entry name" value="Bact_OuterMem_StrucFunc"/>
</dbReference>
<dbReference type="PANTHER" id="PTHR30329:SF21">
    <property type="entry name" value="LIPOPROTEIN YIAD-RELATED"/>
    <property type="match status" value="1"/>
</dbReference>
<dbReference type="Pfam" id="PF00691">
    <property type="entry name" value="OmpA"/>
    <property type="match status" value="1"/>
</dbReference>
<dbReference type="RefSeq" id="WP_379955855.1">
    <property type="nucleotide sequence ID" value="NZ_JAUYVI010000004.1"/>
</dbReference>
<proteinExistence type="inferred from homology"/>
<evidence type="ECO:0000256" key="4">
    <source>
        <dbReference type="ARBA" id="ARBA00023139"/>
    </source>
</evidence>
<organism evidence="12 13">
    <name type="scientific">Dongia sedimenti</name>
    <dbReference type="NCBI Taxonomy" id="3064282"/>
    <lineage>
        <taxon>Bacteria</taxon>
        <taxon>Pseudomonadati</taxon>
        <taxon>Pseudomonadota</taxon>
        <taxon>Alphaproteobacteria</taxon>
        <taxon>Rhodospirillales</taxon>
        <taxon>Dongiaceae</taxon>
        <taxon>Dongia</taxon>
    </lineage>
</organism>
<comment type="subcellular location">
    <subcellularLocation>
        <location evidence="8">Cell outer membrane</location>
        <topology evidence="8">Lipid-anchor</topology>
    </subcellularLocation>
</comment>
<keyword evidence="13" id="KW-1185">Reference proteome</keyword>
<evidence type="ECO:0000256" key="9">
    <source>
        <dbReference type="SAM" id="MobiDB-lite"/>
    </source>
</evidence>
<dbReference type="PANTHER" id="PTHR30329">
    <property type="entry name" value="STATOR ELEMENT OF FLAGELLAR MOTOR COMPLEX"/>
    <property type="match status" value="1"/>
</dbReference>
<dbReference type="InterPro" id="IPR039001">
    <property type="entry name" value="Pal"/>
</dbReference>
<dbReference type="PRINTS" id="PR01021">
    <property type="entry name" value="OMPADOMAIN"/>
</dbReference>
<feature type="signal peptide" evidence="10">
    <location>
        <begin position="1"/>
        <end position="22"/>
    </location>
</feature>
<evidence type="ECO:0000256" key="2">
    <source>
        <dbReference type="ARBA" id="ARBA00022729"/>
    </source>
</evidence>
<feature type="compositionally biased region" description="Polar residues" evidence="9">
    <location>
        <begin position="24"/>
        <end position="42"/>
    </location>
</feature>
<keyword evidence="4 8" id="KW-0564">Palmitate</keyword>
<sequence>MKIRMMAALGAALLLAACGSSGSDTSGSLPATDTTQLSNAGTGSVDGSGLDSGIQSASMGPGSAGEFETKIGNTIHFDTDSYSLNAEAQGILQKQAAWLQQYPQHMVTIEGHADERGTREYNLALGDRRATTVLNYLVALGIDKSRLSEVSYGKEKPVCVEANDSCWSQNRRGVTALGN</sequence>
<evidence type="ECO:0000256" key="3">
    <source>
        <dbReference type="ARBA" id="ARBA00023136"/>
    </source>
</evidence>
<dbReference type="InterPro" id="IPR036737">
    <property type="entry name" value="OmpA-like_sf"/>
</dbReference>
<evidence type="ECO:0000313" key="12">
    <source>
        <dbReference type="EMBL" id="MDQ7248381.1"/>
    </source>
</evidence>
<evidence type="ECO:0000256" key="6">
    <source>
        <dbReference type="ARBA" id="ARBA00023288"/>
    </source>
</evidence>
<protein>
    <recommendedName>
        <fullName evidence="8">Peptidoglycan-associated lipoprotein</fullName>
        <shortName evidence="8">PAL</shortName>
    </recommendedName>
</protein>
<evidence type="ECO:0000256" key="5">
    <source>
        <dbReference type="ARBA" id="ARBA00023237"/>
    </source>
</evidence>
<dbReference type="EMBL" id="JAUYVI010000004">
    <property type="protein sequence ID" value="MDQ7248381.1"/>
    <property type="molecule type" value="Genomic_DNA"/>
</dbReference>
<dbReference type="InterPro" id="IPR014169">
    <property type="entry name" value="Pal_lipo_C"/>
</dbReference>
<evidence type="ECO:0000256" key="8">
    <source>
        <dbReference type="HAMAP-Rule" id="MF_02204"/>
    </source>
</evidence>
<dbReference type="InterPro" id="IPR006664">
    <property type="entry name" value="OMP_bac"/>
</dbReference>
<comment type="subunit">
    <text evidence="8">The Tol-Pal system is composed of five core proteins: the inner membrane proteins TolA, TolQ and TolR, the periplasmic protein TolB and the outer membrane protein Pal. They form a network linking the inner and outer membranes and the peptidoglycan layer.</text>
</comment>
<dbReference type="PROSITE" id="PS51123">
    <property type="entry name" value="OMPA_2"/>
    <property type="match status" value="1"/>
</dbReference>
<dbReference type="Proteomes" id="UP001230156">
    <property type="component" value="Unassembled WGS sequence"/>
</dbReference>
<dbReference type="PROSITE" id="PS51257">
    <property type="entry name" value="PROKAR_LIPOPROTEIN"/>
    <property type="match status" value="1"/>
</dbReference>
<feature type="chain" id="PRO_5045960133" description="Peptidoglycan-associated lipoprotein" evidence="10">
    <location>
        <begin position="23"/>
        <end position="179"/>
    </location>
</feature>
<keyword evidence="7 8" id="KW-0131">Cell cycle</keyword>
<dbReference type="NCBIfam" id="TIGR02802">
    <property type="entry name" value="Pal_lipo"/>
    <property type="match status" value="1"/>
</dbReference>
<dbReference type="CDD" id="cd07185">
    <property type="entry name" value="OmpA_C-like"/>
    <property type="match status" value="1"/>
</dbReference>
<reference evidence="13" key="1">
    <citation type="submission" date="2023-08" db="EMBL/GenBank/DDBJ databases">
        <title>Rhodospirillaceae gen. nov., a novel taxon isolated from the Yangtze River Yuezi River estuary sludge.</title>
        <authorList>
            <person name="Ruan L."/>
        </authorList>
    </citation>
    <scope>NUCLEOTIDE SEQUENCE [LARGE SCALE GENOMIC DNA]</scope>
    <source>
        <strain evidence="13">R-7</strain>
    </source>
</reference>
<gene>
    <name evidence="8 12" type="primary">pal</name>
    <name evidence="12" type="ORF">Q8A70_11925</name>
</gene>
<accession>A0ABU0YN00</accession>
<evidence type="ECO:0000256" key="7">
    <source>
        <dbReference type="ARBA" id="ARBA00023306"/>
    </source>
</evidence>
<evidence type="ECO:0000313" key="13">
    <source>
        <dbReference type="Proteomes" id="UP001230156"/>
    </source>
</evidence>
<keyword evidence="1 8" id="KW-0132">Cell division</keyword>
<feature type="domain" description="OmpA-like" evidence="11">
    <location>
        <begin position="64"/>
        <end position="179"/>
    </location>
</feature>
<keyword evidence="5 8" id="KW-0998">Cell outer membrane</keyword>
<keyword evidence="3 8" id="KW-0472">Membrane</keyword>
<dbReference type="HAMAP" id="MF_02204">
    <property type="entry name" value="Pal"/>
    <property type="match status" value="1"/>
</dbReference>
<name>A0ABU0YN00_9PROT</name>
<evidence type="ECO:0000256" key="10">
    <source>
        <dbReference type="SAM" id="SignalP"/>
    </source>
</evidence>
<comment type="similarity">
    <text evidence="8">Belongs to the Pal lipoprotein family.</text>
</comment>
<evidence type="ECO:0000259" key="11">
    <source>
        <dbReference type="PROSITE" id="PS51123"/>
    </source>
</evidence>